<dbReference type="AlphaFoldDB" id="A0AAV6S1G2"/>
<feature type="region of interest" description="Disordered" evidence="1">
    <location>
        <begin position="1"/>
        <end position="24"/>
    </location>
</feature>
<evidence type="ECO:0000313" key="2">
    <source>
        <dbReference type="EMBL" id="KAG7511238.1"/>
    </source>
</evidence>
<dbReference type="EMBL" id="JAGKHQ010000008">
    <property type="protein sequence ID" value="KAG7511238.1"/>
    <property type="molecule type" value="Genomic_DNA"/>
</dbReference>
<keyword evidence="3" id="KW-1185">Reference proteome</keyword>
<name>A0AAV6S1G2_SOLSE</name>
<comment type="caution">
    <text evidence="2">The sequence shown here is derived from an EMBL/GenBank/DDBJ whole genome shotgun (WGS) entry which is preliminary data.</text>
</comment>
<gene>
    <name evidence="2" type="ORF">JOB18_044625</name>
</gene>
<evidence type="ECO:0000313" key="3">
    <source>
        <dbReference type="Proteomes" id="UP000693946"/>
    </source>
</evidence>
<dbReference type="Proteomes" id="UP000693946">
    <property type="component" value="Linkage Group LG16"/>
</dbReference>
<evidence type="ECO:0000256" key="1">
    <source>
        <dbReference type="SAM" id="MobiDB-lite"/>
    </source>
</evidence>
<sequence length="115" mass="12643">MGGRPTELLERIEPTPPLTPPYSVTPTCPVSSHLTPGVPDHMFHIKVQKPPHSDPTVSTLLSSYQTCVFSSSSHLKMMFRCVVVQVQEVARRMEFKEPPALNGITVAGPKSEADF</sequence>
<protein>
    <submittedName>
        <fullName evidence="2">Uncharacterized protein</fullName>
    </submittedName>
</protein>
<proteinExistence type="predicted"/>
<organism evidence="2 3">
    <name type="scientific">Solea senegalensis</name>
    <name type="common">Senegalese sole</name>
    <dbReference type="NCBI Taxonomy" id="28829"/>
    <lineage>
        <taxon>Eukaryota</taxon>
        <taxon>Metazoa</taxon>
        <taxon>Chordata</taxon>
        <taxon>Craniata</taxon>
        <taxon>Vertebrata</taxon>
        <taxon>Euteleostomi</taxon>
        <taxon>Actinopterygii</taxon>
        <taxon>Neopterygii</taxon>
        <taxon>Teleostei</taxon>
        <taxon>Neoteleostei</taxon>
        <taxon>Acanthomorphata</taxon>
        <taxon>Carangaria</taxon>
        <taxon>Pleuronectiformes</taxon>
        <taxon>Pleuronectoidei</taxon>
        <taxon>Soleidae</taxon>
        <taxon>Solea</taxon>
    </lineage>
</organism>
<reference evidence="2 3" key="1">
    <citation type="journal article" date="2021" name="Sci. Rep.">
        <title>Chromosome anchoring in Senegalese sole (Solea senegalensis) reveals sex-associated markers and genome rearrangements in flatfish.</title>
        <authorList>
            <person name="Guerrero-Cozar I."/>
            <person name="Gomez-Garrido J."/>
            <person name="Berbel C."/>
            <person name="Martinez-Blanch J.F."/>
            <person name="Alioto T."/>
            <person name="Claros M.G."/>
            <person name="Gagnaire P.A."/>
            <person name="Manchado M."/>
        </authorList>
    </citation>
    <scope>NUCLEOTIDE SEQUENCE [LARGE SCALE GENOMIC DNA]</scope>
    <source>
        <strain evidence="2">Sse05_10M</strain>
    </source>
</reference>
<accession>A0AAV6S1G2</accession>